<dbReference type="AlphaFoldDB" id="A0ABD2ZJL4"/>
<dbReference type="Proteomes" id="UP001630127">
    <property type="component" value="Unassembled WGS sequence"/>
</dbReference>
<reference evidence="2 3" key="1">
    <citation type="submission" date="2024-11" db="EMBL/GenBank/DDBJ databases">
        <title>A near-complete genome assembly of Cinchona calisaya.</title>
        <authorList>
            <person name="Lian D.C."/>
            <person name="Zhao X.W."/>
            <person name="Wei L."/>
        </authorList>
    </citation>
    <scope>NUCLEOTIDE SEQUENCE [LARGE SCALE GENOMIC DNA]</scope>
    <source>
        <tissue evidence="2">Nenye</tissue>
    </source>
</reference>
<feature type="region of interest" description="Disordered" evidence="1">
    <location>
        <begin position="78"/>
        <end position="100"/>
    </location>
</feature>
<accession>A0ABD2ZJL4</accession>
<protein>
    <submittedName>
        <fullName evidence="2">Uncharacterized protein</fullName>
    </submittedName>
</protein>
<evidence type="ECO:0000313" key="2">
    <source>
        <dbReference type="EMBL" id="KAL3519642.1"/>
    </source>
</evidence>
<organism evidence="2 3">
    <name type="scientific">Cinchona calisaya</name>
    <dbReference type="NCBI Taxonomy" id="153742"/>
    <lineage>
        <taxon>Eukaryota</taxon>
        <taxon>Viridiplantae</taxon>
        <taxon>Streptophyta</taxon>
        <taxon>Embryophyta</taxon>
        <taxon>Tracheophyta</taxon>
        <taxon>Spermatophyta</taxon>
        <taxon>Magnoliopsida</taxon>
        <taxon>eudicotyledons</taxon>
        <taxon>Gunneridae</taxon>
        <taxon>Pentapetalae</taxon>
        <taxon>asterids</taxon>
        <taxon>lamiids</taxon>
        <taxon>Gentianales</taxon>
        <taxon>Rubiaceae</taxon>
        <taxon>Cinchonoideae</taxon>
        <taxon>Cinchoneae</taxon>
        <taxon>Cinchona</taxon>
    </lineage>
</organism>
<dbReference type="EMBL" id="JBJUIK010000008">
    <property type="protein sequence ID" value="KAL3519642.1"/>
    <property type="molecule type" value="Genomic_DNA"/>
</dbReference>
<gene>
    <name evidence="2" type="ORF">ACH5RR_017791</name>
</gene>
<keyword evidence="3" id="KW-1185">Reference proteome</keyword>
<proteinExistence type="predicted"/>
<evidence type="ECO:0000313" key="3">
    <source>
        <dbReference type="Proteomes" id="UP001630127"/>
    </source>
</evidence>
<comment type="caution">
    <text evidence="2">The sequence shown here is derived from an EMBL/GenBank/DDBJ whole genome shotgun (WGS) entry which is preliminary data.</text>
</comment>
<evidence type="ECO:0000256" key="1">
    <source>
        <dbReference type="SAM" id="MobiDB-lite"/>
    </source>
</evidence>
<sequence>MEESAQLANLGRRGLSMMFLENLQEDDISGAVPAEAGDVAKYGENGSKRNVLEDIQGDDMCGAMTTDTGCSTCQGMLELSKGPRGSKRKELQSSSDNIAS</sequence>
<name>A0ABD2ZJL4_9GENT</name>